<accession>A0A382IX53</accession>
<name>A0A382IX53_9ZZZZ</name>
<dbReference type="AlphaFoldDB" id="A0A382IX53"/>
<protein>
    <submittedName>
        <fullName evidence="1">Uncharacterized protein</fullName>
    </submittedName>
</protein>
<dbReference type="EMBL" id="UINC01069962">
    <property type="protein sequence ID" value="SVC03742.1"/>
    <property type="molecule type" value="Genomic_DNA"/>
</dbReference>
<gene>
    <name evidence="1" type="ORF">METZ01_LOCUS256596</name>
</gene>
<sequence length="46" mass="5243">MASHQTNFIALVVQYADPFIELVVQECLVSFTGNVKPRTDEMRSTR</sequence>
<organism evidence="1">
    <name type="scientific">marine metagenome</name>
    <dbReference type="NCBI Taxonomy" id="408172"/>
    <lineage>
        <taxon>unclassified sequences</taxon>
        <taxon>metagenomes</taxon>
        <taxon>ecological metagenomes</taxon>
    </lineage>
</organism>
<reference evidence="1" key="1">
    <citation type="submission" date="2018-05" db="EMBL/GenBank/DDBJ databases">
        <authorList>
            <person name="Lanie J.A."/>
            <person name="Ng W.-L."/>
            <person name="Kazmierczak K.M."/>
            <person name="Andrzejewski T.M."/>
            <person name="Davidsen T.M."/>
            <person name="Wayne K.J."/>
            <person name="Tettelin H."/>
            <person name="Glass J.I."/>
            <person name="Rusch D."/>
            <person name="Podicherti R."/>
            <person name="Tsui H.-C.T."/>
            <person name="Winkler M.E."/>
        </authorList>
    </citation>
    <scope>NUCLEOTIDE SEQUENCE</scope>
</reference>
<proteinExistence type="predicted"/>
<evidence type="ECO:0000313" key="1">
    <source>
        <dbReference type="EMBL" id="SVC03742.1"/>
    </source>
</evidence>